<feature type="chain" id="PRO_5034125178" evidence="1">
    <location>
        <begin position="24"/>
        <end position="226"/>
    </location>
</feature>
<organism evidence="2 3">
    <name type="scientific">Fusarium heterosporum</name>
    <dbReference type="NCBI Taxonomy" id="42747"/>
    <lineage>
        <taxon>Eukaryota</taxon>
        <taxon>Fungi</taxon>
        <taxon>Dikarya</taxon>
        <taxon>Ascomycota</taxon>
        <taxon>Pezizomycotina</taxon>
        <taxon>Sordariomycetes</taxon>
        <taxon>Hypocreomycetidae</taxon>
        <taxon>Hypocreales</taxon>
        <taxon>Nectriaceae</taxon>
        <taxon>Fusarium</taxon>
        <taxon>Fusarium heterosporum species complex</taxon>
    </lineage>
</organism>
<dbReference type="AlphaFoldDB" id="A0A8H5WA02"/>
<evidence type="ECO:0000313" key="3">
    <source>
        <dbReference type="Proteomes" id="UP000567885"/>
    </source>
</evidence>
<keyword evidence="3" id="KW-1185">Reference proteome</keyword>
<dbReference type="Proteomes" id="UP000567885">
    <property type="component" value="Unassembled WGS sequence"/>
</dbReference>
<sequence length="226" mass="24889">MLVNPFCRSLAVVLLWLLSLVAAQESSITVLWDDAQNTVDEKTMVECGGHISQCGIMEDVKIIRSPVSTIYVTQNFTTTTEKILPTQTIVIRSVKVVTVNNQTQGHCRETMTVPEMKPAIITVNVTVEHVREIVPVTNVVSVETSTVTATSIEQCFVNNPDRSFHPPVSVSQDPPPVGIPVQKPMVHTDGLPDPQGGTQDIRHERIYQKVAEDVSVENEGFIFQGD</sequence>
<accession>A0A8H5WA02</accession>
<dbReference type="OrthoDB" id="5093918at2759"/>
<dbReference type="EMBL" id="JAAGWQ010000480">
    <property type="protein sequence ID" value="KAF5654692.1"/>
    <property type="molecule type" value="Genomic_DNA"/>
</dbReference>
<comment type="caution">
    <text evidence="2">The sequence shown here is derived from an EMBL/GenBank/DDBJ whole genome shotgun (WGS) entry which is preliminary data.</text>
</comment>
<evidence type="ECO:0000256" key="1">
    <source>
        <dbReference type="SAM" id="SignalP"/>
    </source>
</evidence>
<feature type="signal peptide" evidence="1">
    <location>
        <begin position="1"/>
        <end position="23"/>
    </location>
</feature>
<gene>
    <name evidence="2" type="ORF">FHETE_11267</name>
</gene>
<keyword evidence="1" id="KW-0732">Signal</keyword>
<reference evidence="2 3" key="1">
    <citation type="submission" date="2020-05" db="EMBL/GenBank/DDBJ databases">
        <title>Identification and distribution of gene clusters putatively required for synthesis of sphingolipid metabolism inhibitors in phylogenetically diverse species of the filamentous fungus Fusarium.</title>
        <authorList>
            <person name="Kim H.-S."/>
            <person name="Busman M."/>
            <person name="Brown D.W."/>
            <person name="Divon H."/>
            <person name="Uhlig S."/>
            <person name="Proctor R.H."/>
        </authorList>
    </citation>
    <scope>NUCLEOTIDE SEQUENCE [LARGE SCALE GENOMIC DNA]</scope>
    <source>
        <strain evidence="2 3">NRRL 20693</strain>
    </source>
</reference>
<evidence type="ECO:0000313" key="2">
    <source>
        <dbReference type="EMBL" id="KAF5654692.1"/>
    </source>
</evidence>
<proteinExistence type="predicted"/>
<name>A0A8H5WA02_FUSHE</name>
<protein>
    <submittedName>
        <fullName evidence="2">Uncharacterized protein</fullName>
    </submittedName>
</protein>